<dbReference type="EMBL" id="WTPW01001223">
    <property type="protein sequence ID" value="KAF0448995.1"/>
    <property type="molecule type" value="Genomic_DNA"/>
</dbReference>
<keyword evidence="2" id="KW-1185">Reference proteome</keyword>
<dbReference type="Proteomes" id="UP000439903">
    <property type="component" value="Unassembled WGS sequence"/>
</dbReference>
<organism evidence="1 2">
    <name type="scientific">Gigaspora margarita</name>
    <dbReference type="NCBI Taxonomy" id="4874"/>
    <lineage>
        <taxon>Eukaryota</taxon>
        <taxon>Fungi</taxon>
        <taxon>Fungi incertae sedis</taxon>
        <taxon>Mucoromycota</taxon>
        <taxon>Glomeromycotina</taxon>
        <taxon>Glomeromycetes</taxon>
        <taxon>Diversisporales</taxon>
        <taxon>Gigasporaceae</taxon>
        <taxon>Gigaspora</taxon>
    </lineage>
</organism>
<accession>A0A8H3XDD1</accession>
<sequence length="271" mass="31384">MGEKKFPRVVIWDEICSVPKHILEKFIDYLLEQKCQVICCGDDAQPLPFFGEMPHSWPKDGRKQNCLVLIPGSSEKRELVKNDIIHLPLNTLPDKFLQGMLEKEKAIDWELGYAMTIHTSQGMILKASQCIWVIDENLAWDNLIYLAVGRVEYLSQLIWIEGPSLPPKIEDAKNKKAIEHLLRPFISEKLVGYMDQDKKKGCKFNLSVDYILVLKDLQKNKCELCLNKMLWEWNEAGNPNQWTVDQIDNKLGHIEGNVRLICLECNQNHRV</sequence>
<reference evidence="1 2" key="1">
    <citation type="journal article" date="2019" name="Environ. Microbiol.">
        <title>At the nexus of three kingdoms: the genome of the mycorrhizal fungus Gigaspora margarita provides insights into plant, endobacterial and fungal interactions.</title>
        <authorList>
            <person name="Venice F."/>
            <person name="Ghignone S."/>
            <person name="Salvioli di Fossalunga A."/>
            <person name="Amselem J."/>
            <person name="Novero M."/>
            <person name="Xianan X."/>
            <person name="Sedzielewska Toro K."/>
            <person name="Morin E."/>
            <person name="Lipzen A."/>
            <person name="Grigoriev I.V."/>
            <person name="Henrissat B."/>
            <person name="Martin F.M."/>
            <person name="Bonfante P."/>
        </authorList>
    </citation>
    <scope>NUCLEOTIDE SEQUENCE [LARGE SCALE GENOMIC DNA]</scope>
    <source>
        <strain evidence="1 2">BEG34</strain>
    </source>
</reference>
<gene>
    <name evidence="1" type="ORF">F8M41_002615</name>
</gene>
<evidence type="ECO:0000313" key="1">
    <source>
        <dbReference type="EMBL" id="KAF0448995.1"/>
    </source>
</evidence>
<dbReference type="AlphaFoldDB" id="A0A8H3XDD1"/>
<dbReference type="OrthoDB" id="2415303at2759"/>
<protein>
    <submittedName>
        <fullName evidence="1">Putative chromodomain protein</fullName>
    </submittedName>
</protein>
<dbReference type="Gene3D" id="3.30.40.220">
    <property type="match status" value="1"/>
</dbReference>
<name>A0A8H3XDD1_GIGMA</name>
<evidence type="ECO:0000313" key="2">
    <source>
        <dbReference type="Proteomes" id="UP000439903"/>
    </source>
</evidence>
<proteinExistence type="predicted"/>
<comment type="caution">
    <text evidence="1">The sequence shown here is derived from an EMBL/GenBank/DDBJ whole genome shotgun (WGS) entry which is preliminary data.</text>
</comment>